<dbReference type="GO" id="GO:0007018">
    <property type="term" value="P:microtubule-based movement"/>
    <property type="evidence" value="ECO:0007669"/>
    <property type="project" value="InterPro"/>
</dbReference>
<dbReference type="GO" id="GO:0008017">
    <property type="term" value="F:microtubule binding"/>
    <property type="evidence" value="ECO:0007669"/>
    <property type="project" value="InterPro"/>
</dbReference>
<dbReference type="PRINTS" id="PR00380">
    <property type="entry name" value="KINESINHEAVY"/>
</dbReference>
<accession>A0AAW1A9L6</accession>
<keyword evidence="11" id="KW-1185">Reference proteome</keyword>
<gene>
    <name evidence="10" type="ORF">QLX08_002820</name>
</gene>
<dbReference type="SUPFAM" id="SSF52540">
    <property type="entry name" value="P-loop containing nucleoside triphosphate hydrolases"/>
    <property type="match status" value="1"/>
</dbReference>
<evidence type="ECO:0000256" key="1">
    <source>
        <dbReference type="ARBA" id="ARBA00004245"/>
    </source>
</evidence>
<dbReference type="InterPro" id="IPR027640">
    <property type="entry name" value="Kinesin-like_fam"/>
</dbReference>
<dbReference type="GO" id="GO:0005524">
    <property type="term" value="F:ATP binding"/>
    <property type="evidence" value="ECO:0007669"/>
    <property type="project" value="UniProtKB-UniRule"/>
</dbReference>
<dbReference type="GO" id="GO:0005874">
    <property type="term" value="C:microtubule"/>
    <property type="evidence" value="ECO:0007669"/>
    <property type="project" value="UniProtKB-KW"/>
</dbReference>
<evidence type="ECO:0000313" key="10">
    <source>
        <dbReference type="EMBL" id="KAK9306645.1"/>
    </source>
</evidence>
<comment type="subcellular location">
    <subcellularLocation>
        <location evidence="1">Cytoplasm</location>
        <location evidence="1">Cytoskeleton</location>
    </subcellularLocation>
</comment>
<feature type="domain" description="Kinesin motor" evidence="9">
    <location>
        <begin position="5"/>
        <end position="351"/>
    </location>
</feature>
<feature type="binding site" evidence="5">
    <location>
        <begin position="100"/>
        <end position="107"/>
    </location>
    <ligand>
        <name>ATP</name>
        <dbReference type="ChEBI" id="CHEBI:30616"/>
    </ligand>
</feature>
<dbReference type="PANTHER" id="PTHR47968:SF67">
    <property type="entry name" value="KINESIN MOTOR DOMAIN-CONTAINING PROTEIN"/>
    <property type="match status" value="1"/>
</dbReference>
<organism evidence="10 11">
    <name type="scientific">Tetragonisca angustula</name>
    <dbReference type="NCBI Taxonomy" id="166442"/>
    <lineage>
        <taxon>Eukaryota</taxon>
        <taxon>Metazoa</taxon>
        <taxon>Ecdysozoa</taxon>
        <taxon>Arthropoda</taxon>
        <taxon>Hexapoda</taxon>
        <taxon>Insecta</taxon>
        <taxon>Pterygota</taxon>
        <taxon>Neoptera</taxon>
        <taxon>Endopterygota</taxon>
        <taxon>Hymenoptera</taxon>
        <taxon>Apocrita</taxon>
        <taxon>Aculeata</taxon>
        <taxon>Apoidea</taxon>
        <taxon>Anthophila</taxon>
        <taxon>Apidae</taxon>
        <taxon>Tetragonisca</taxon>
    </lineage>
</organism>
<proteinExistence type="inferred from homology"/>
<keyword evidence="7" id="KW-0175">Coiled coil</keyword>
<dbReference type="PROSITE" id="PS00411">
    <property type="entry name" value="KINESIN_MOTOR_1"/>
    <property type="match status" value="1"/>
</dbReference>
<keyword evidence="4" id="KW-0206">Cytoskeleton</keyword>
<comment type="similarity">
    <text evidence="5 6">Belongs to the TRAFAC class myosin-kinesin ATPase superfamily. Kinesin family.</text>
</comment>
<evidence type="ECO:0000256" key="8">
    <source>
        <dbReference type="SAM" id="MobiDB-lite"/>
    </source>
</evidence>
<evidence type="ECO:0000313" key="11">
    <source>
        <dbReference type="Proteomes" id="UP001432146"/>
    </source>
</evidence>
<feature type="compositionally biased region" description="Basic residues" evidence="8">
    <location>
        <begin position="595"/>
        <end position="605"/>
    </location>
</feature>
<feature type="coiled-coil region" evidence="7">
    <location>
        <begin position="360"/>
        <end position="387"/>
    </location>
</feature>
<keyword evidence="5 6" id="KW-0505">Motor protein</keyword>
<dbReference type="InterPro" id="IPR036961">
    <property type="entry name" value="Kinesin_motor_dom_sf"/>
</dbReference>
<reference evidence="10 11" key="1">
    <citation type="submission" date="2024-05" db="EMBL/GenBank/DDBJ databases">
        <title>The nuclear and mitochondrial genome assemblies of Tetragonisca angustula (Apidae: Meliponini), a tiny yet remarkable pollinator in the Neotropics.</title>
        <authorList>
            <person name="Ferrari R."/>
            <person name="Ricardo P.C."/>
            <person name="Dias F.C."/>
            <person name="Araujo N.S."/>
            <person name="Soares D.O."/>
            <person name="Zhou Q.-S."/>
            <person name="Zhu C.-D."/>
            <person name="Coutinho L."/>
            <person name="Airas M.C."/>
            <person name="Batista T.M."/>
        </authorList>
    </citation>
    <scope>NUCLEOTIDE SEQUENCE [LARGE SCALE GENOMIC DNA]</scope>
    <source>
        <strain evidence="10">ASF017062</strain>
        <tissue evidence="10">Abdomen</tissue>
    </source>
</reference>
<name>A0AAW1A9L6_9HYME</name>
<evidence type="ECO:0000256" key="2">
    <source>
        <dbReference type="ARBA" id="ARBA00022741"/>
    </source>
</evidence>
<keyword evidence="6" id="KW-0493">Microtubule</keyword>
<evidence type="ECO:0000256" key="4">
    <source>
        <dbReference type="ARBA" id="ARBA00023212"/>
    </source>
</evidence>
<dbReference type="InterPro" id="IPR019821">
    <property type="entry name" value="Kinesin_motor_CS"/>
</dbReference>
<protein>
    <recommendedName>
        <fullName evidence="6">Kinesin-like protein</fullName>
    </recommendedName>
</protein>
<feature type="region of interest" description="Disordered" evidence="8">
    <location>
        <begin position="577"/>
        <end position="609"/>
    </location>
</feature>
<dbReference type="Proteomes" id="UP001432146">
    <property type="component" value="Unassembled WGS sequence"/>
</dbReference>
<dbReference type="InterPro" id="IPR001752">
    <property type="entry name" value="Kinesin_motor_dom"/>
</dbReference>
<evidence type="ECO:0000256" key="6">
    <source>
        <dbReference type="RuleBase" id="RU000394"/>
    </source>
</evidence>
<dbReference type="SMART" id="SM00129">
    <property type="entry name" value="KISc"/>
    <property type="match status" value="1"/>
</dbReference>
<evidence type="ECO:0000256" key="7">
    <source>
        <dbReference type="SAM" id="Coils"/>
    </source>
</evidence>
<evidence type="ECO:0000256" key="5">
    <source>
        <dbReference type="PROSITE-ProRule" id="PRU00283"/>
    </source>
</evidence>
<dbReference type="InterPro" id="IPR027417">
    <property type="entry name" value="P-loop_NTPase"/>
</dbReference>
<dbReference type="Pfam" id="PF00225">
    <property type="entry name" value="Kinesin"/>
    <property type="match status" value="1"/>
</dbReference>
<dbReference type="Gene3D" id="3.40.850.10">
    <property type="entry name" value="Kinesin motor domain"/>
    <property type="match status" value="1"/>
</dbReference>
<evidence type="ECO:0000259" key="9">
    <source>
        <dbReference type="PROSITE" id="PS50067"/>
    </source>
</evidence>
<dbReference type="PROSITE" id="PS50067">
    <property type="entry name" value="KINESIN_MOTOR_2"/>
    <property type="match status" value="1"/>
</dbReference>
<sequence>MVKNAVRIYARLKPERNRESTVNYQVLHRPRVNLEEDLLVLVSPIQKLKDCPDNRPESWNFSFFRIFEESATQRDVFENVARPVVESALDGYNGTIFAYGQTASGKTHTITGDLENEDRGIIPRTLQFLFDAIQKRPENVYSVEVAYLEIYNEIGYDLLDRRQQRDFAVTRLENLPRISIREDEVGRLHLKNLTFYCVRNLEDAFELLLLGDNNRVIADTPMNLQSSRSHCIFTIIVSAKQFGAEQYKRAKVHLVDLAGSERVYKCSITGTILTEAKHINLSLHYLEQVIVSLGQESVGHIPYRNSLLTSILRDSLGGNCQTVMLATISVHFSNLEETVSTCRFAQRVALIKNYLKLNFETDVQSENALLRAENERLKQQIKVLTKQIQTPEELTAKDKRDLDCKVRNFLESGERVFWDFNPKKVEYCFESFKRAFELSKDQKCYLKKLEYYEDLVAQRDKEISFLIDKMKKKKKKKNHQLTEANDDGFTINSNENENQEIVRDSISNRIPLKKQKRRPKISDQIKCDCGVNVRDNNSTLKNKSVFSDTLASERLPCNIVNLTLSDLTRDQDHTVDQKVTDKTNDSNQQSLCKTGKQRNDRRKHNTRIDSTVNQQNEQNPIKLPSAETKIVTKEASFVEADYSVPVYQKFLSFDACTPKSPSTLEENVKIEKEDFDRKCDLEKNDKQFEDSLPLTGDPEIDEEIIAFYKAKRSGGIY</sequence>
<comment type="caution">
    <text evidence="10">The sequence shown here is derived from an EMBL/GenBank/DDBJ whole genome shotgun (WGS) entry which is preliminary data.</text>
</comment>
<dbReference type="PANTHER" id="PTHR47968">
    <property type="entry name" value="CENTROMERE PROTEIN E"/>
    <property type="match status" value="1"/>
</dbReference>
<keyword evidence="3 5" id="KW-0067">ATP-binding</keyword>
<evidence type="ECO:0000256" key="3">
    <source>
        <dbReference type="ARBA" id="ARBA00022840"/>
    </source>
</evidence>
<dbReference type="AlphaFoldDB" id="A0AAW1A9L6"/>
<keyword evidence="2 5" id="KW-0547">Nucleotide-binding</keyword>
<feature type="region of interest" description="Disordered" evidence="8">
    <location>
        <begin position="476"/>
        <end position="496"/>
    </location>
</feature>
<keyword evidence="4" id="KW-0963">Cytoplasm</keyword>
<dbReference type="EMBL" id="JAWNGG020000038">
    <property type="protein sequence ID" value="KAK9306645.1"/>
    <property type="molecule type" value="Genomic_DNA"/>
</dbReference>
<dbReference type="GO" id="GO:0003777">
    <property type="term" value="F:microtubule motor activity"/>
    <property type="evidence" value="ECO:0007669"/>
    <property type="project" value="InterPro"/>
</dbReference>